<evidence type="ECO:0000256" key="1">
    <source>
        <dbReference type="SAM" id="MobiDB-lite"/>
    </source>
</evidence>
<reference evidence="2 3" key="1">
    <citation type="submission" date="2024-01" db="EMBL/GenBank/DDBJ databases">
        <title>A draft genome for the cacao thread blight pathogen Marasmiellus scandens.</title>
        <authorList>
            <person name="Baruah I.K."/>
            <person name="Leung J."/>
            <person name="Bukari Y."/>
            <person name="Amoako-Attah I."/>
            <person name="Meinhardt L.W."/>
            <person name="Bailey B.A."/>
            <person name="Cohen S.P."/>
        </authorList>
    </citation>
    <scope>NUCLEOTIDE SEQUENCE [LARGE SCALE GENOMIC DNA]</scope>
    <source>
        <strain evidence="2 3">GH-19</strain>
    </source>
</reference>
<organism evidence="2 3">
    <name type="scientific">Marasmiellus scandens</name>
    <dbReference type="NCBI Taxonomy" id="2682957"/>
    <lineage>
        <taxon>Eukaryota</taxon>
        <taxon>Fungi</taxon>
        <taxon>Dikarya</taxon>
        <taxon>Basidiomycota</taxon>
        <taxon>Agaricomycotina</taxon>
        <taxon>Agaricomycetes</taxon>
        <taxon>Agaricomycetidae</taxon>
        <taxon>Agaricales</taxon>
        <taxon>Marasmiineae</taxon>
        <taxon>Omphalotaceae</taxon>
        <taxon>Marasmiellus</taxon>
    </lineage>
</organism>
<name>A0ABR1JGH8_9AGAR</name>
<comment type="caution">
    <text evidence="2">The sequence shown here is derived from an EMBL/GenBank/DDBJ whole genome shotgun (WGS) entry which is preliminary data.</text>
</comment>
<evidence type="ECO:0000313" key="2">
    <source>
        <dbReference type="EMBL" id="KAK7456378.1"/>
    </source>
</evidence>
<accession>A0ABR1JGH8</accession>
<dbReference type="EMBL" id="JBANRG010000021">
    <property type="protein sequence ID" value="KAK7456378.1"/>
    <property type="molecule type" value="Genomic_DNA"/>
</dbReference>
<gene>
    <name evidence="2" type="ORF">VKT23_010626</name>
</gene>
<feature type="region of interest" description="Disordered" evidence="1">
    <location>
        <begin position="1"/>
        <end position="30"/>
    </location>
</feature>
<proteinExistence type="predicted"/>
<dbReference type="Proteomes" id="UP001498398">
    <property type="component" value="Unassembled WGS sequence"/>
</dbReference>
<evidence type="ECO:0000313" key="3">
    <source>
        <dbReference type="Proteomes" id="UP001498398"/>
    </source>
</evidence>
<sequence length="222" mass="26022">MSASDRVVNPSRPTPNSNDMKKSGPFQKFHPGQARVLRWGTWHERQHIRGYLEKNHNLRKRRAVSVREFKTIYPYASSICNYSPSPERVRKTPKPEKGKGSVAIGVRGEMEEDLKEWKVMLDDCDCRDIDAYTMEEWEEWEEQESRISKGFTVSLSDIARPAKVRGKANRPRNAQTPKLLNKLDVEYDLKDEQWEEICDIEEDQWEKVQIPRRLYTEVLKGG</sequence>
<keyword evidence="3" id="KW-1185">Reference proteome</keyword>
<protein>
    <submittedName>
        <fullName evidence="2">Uncharacterized protein</fullName>
    </submittedName>
</protein>